<dbReference type="Proteomes" id="UP000030703">
    <property type="component" value="Unassembled WGS sequence"/>
</dbReference>
<gene>
    <name evidence="1" type="ORF">FOMG_19982</name>
</gene>
<name>W9Z4P7_FUSOX</name>
<reference evidence="1" key="1">
    <citation type="submission" date="2012-04" db="EMBL/GenBank/DDBJ databases">
        <title>The Genome Sequence of Fusarium oxysporum melonis.</title>
        <authorList>
            <consortium name="The Broad Institute Genome Sequencing Platform"/>
            <person name="Ma L.-J."/>
            <person name="Gale L.R."/>
            <person name="Schwartz D.C."/>
            <person name="Zhou S."/>
            <person name="Corby-Kistler H."/>
            <person name="Young S.K."/>
            <person name="Zeng Q."/>
            <person name="Gargeya S."/>
            <person name="Fitzgerald M."/>
            <person name="Haas B."/>
            <person name="Abouelleil A."/>
            <person name="Alvarado L."/>
            <person name="Arachchi H.M."/>
            <person name="Berlin A."/>
            <person name="Brown A."/>
            <person name="Chapman S.B."/>
            <person name="Chen Z."/>
            <person name="Dunbar C."/>
            <person name="Freedman E."/>
            <person name="Gearin G."/>
            <person name="Goldberg J."/>
            <person name="Griggs A."/>
            <person name="Gujja S."/>
            <person name="Heiman D."/>
            <person name="Howarth C."/>
            <person name="Larson L."/>
            <person name="Lui A."/>
            <person name="MacDonald P.J.P."/>
            <person name="Montmayeur A."/>
            <person name="Murphy C."/>
            <person name="Neiman D."/>
            <person name="Pearson M."/>
            <person name="Priest M."/>
            <person name="Roberts A."/>
            <person name="Saif S."/>
            <person name="Shea T."/>
            <person name="Shenoy N."/>
            <person name="Sisk P."/>
            <person name="Stolte C."/>
            <person name="Sykes S."/>
            <person name="Wortman J."/>
            <person name="Nusbaum C."/>
            <person name="Birren B."/>
        </authorList>
    </citation>
    <scope>NUCLEOTIDE SEQUENCE</scope>
    <source>
        <strain evidence="1">26406</strain>
    </source>
</reference>
<organism evidence="1">
    <name type="scientific">Fusarium oxysporum f. sp. melonis 26406</name>
    <dbReference type="NCBI Taxonomy" id="1089452"/>
    <lineage>
        <taxon>Eukaryota</taxon>
        <taxon>Fungi</taxon>
        <taxon>Dikarya</taxon>
        <taxon>Ascomycota</taxon>
        <taxon>Pezizomycotina</taxon>
        <taxon>Sordariomycetes</taxon>
        <taxon>Hypocreomycetidae</taxon>
        <taxon>Hypocreales</taxon>
        <taxon>Nectriaceae</taxon>
        <taxon>Fusarium</taxon>
        <taxon>Fusarium oxysporum species complex</taxon>
    </lineage>
</organism>
<sequence>MTTHKADTLGLPLFISDDAKYRDPAHEYTLSRLVAFPQSFWTPVHRPITRPC</sequence>
<dbReference type="EMBL" id="KI981177">
    <property type="protein sequence ID" value="EXK23238.1"/>
    <property type="molecule type" value="Genomic_DNA"/>
</dbReference>
<dbReference type="VEuPathDB" id="FungiDB:FOMG_19982"/>
<accession>W9Z4P7</accession>
<reference evidence="1" key="2">
    <citation type="submission" date="2014-02" db="EMBL/GenBank/DDBJ databases">
        <title>Annotation of the Genome Sequence of Fusarium oxysporum f. sp. melonis 26406.</title>
        <authorList>
            <consortium name="The Broad Institute Genomics Platform"/>
            <person name="Ma L.-J."/>
            <person name="Corby-Kistler H."/>
            <person name="Broz K."/>
            <person name="Gale L.R."/>
            <person name="Jonkers W."/>
            <person name="O'Donnell K."/>
            <person name="Ploetz R."/>
            <person name="Steinberg C."/>
            <person name="Schwartz D.C."/>
            <person name="VanEtten H."/>
            <person name="Zhou S."/>
            <person name="Young S.K."/>
            <person name="Zeng Q."/>
            <person name="Gargeya S."/>
            <person name="Fitzgerald M."/>
            <person name="Abouelleil A."/>
            <person name="Alvarado L."/>
            <person name="Chapman S.B."/>
            <person name="Gainer-Dewar J."/>
            <person name="Goldberg J."/>
            <person name="Griggs A."/>
            <person name="Gujja S."/>
            <person name="Hansen M."/>
            <person name="Howarth C."/>
            <person name="Imamovic A."/>
            <person name="Ireland A."/>
            <person name="Larimer J."/>
            <person name="McCowan C."/>
            <person name="Murphy C."/>
            <person name="Pearson M."/>
            <person name="Poon T.W."/>
            <person name="Priest M."/>
            <person name="Roberts A."/>
            <person name="Saif S."/>
            <person name="Shea T."/>
            <person name="Sykes S."/>
            <person name="Wortman J."/>
            <person name="Nusbaum C."/>
            <person name="Birren B."/>
        </authorList>
    </citation>
    <scope>NUCLEOTIDE SEQUENCE</scope>
    <source>
        <strain evidence="1">26406</strain>
    </source>
</reference>
<proteinExistence type="predicted"/>
<evidence type="ECO:0000313" key="1">
    <source>
        <dbReference type="EMBL" id="EXK23238.1"/>
    </source>
</evidence>
<dbReference type="AlphaFoldDB" id="W9Z4P7"/>
<protein>
    <submittedName>
        <fullName evidence="1">Uncharacterized protein</fullName>
    </submittedName>
</protein>
<dbReference type="HOGENOM" id="CLU_3087303_0_0_1"/>